<evidence type="ECO:0000256" key="1">
    <source>
        <dbReference type="ARBA" id="ARBA00022729"/>
    </source>
</evidence>
<reference evidence="6" key="1">
    <citation type="submission" date="2020-01" db="EMBL/GenBank/DDBJ databases">
        <title>Sphingomonas sp. strain CSW-10.</title>
        <authorList>
            <person name="Chen W.-M."/>
        </authorList>
    </citation>
    <scope>NUCLEOTIDE SEQUENCE [LARGE SCALE GENOMIC DNA]</scope>
    <source>
        <strain evidence="6">NST-5</strain>
    </source>
</reference>
<dbReference type="EMBL" id="JAABLM010000010">
    <property type="protein sequence ID" value="NBL65381.1"/>
    <property type="molecule type" value="Genomic_DNA"/>
</dbReference>
<dbReference type="PANTHER" id="PTHR21666">
    <property type="entry name" value="PEPTIDASE-RELATED"/>
    <property type="match status" value="1"/>
</dbReference>
<evidence type="ECO:0000313" key="6">
    <source>
        <dbReference type="Proteomes" id="UP000798602"/>
    </source>
</evidence>
<organism evidence="5 6">
    <name type="scientific">Flavobacterium ichthyis</name>
    <dbReference type="NCBI Taxonomy" id="2698827"/>
    <lineage>
        <taxon>Bacteria</taxon>
        <taxon>Pseudomonadati</taxon>
        <taxon>Bacteroidota</taxon>
        <taxon>Flavobacteriia</taxon>
        <taxon>Flavobacteriales</taxon>
        <taxon>Flavobacteriaceae</taxon>
        <taxon>Flavobacterium</taxon>
    </lineage>
</organism>
<comment type="caution">
    <text evidence="5">The sequence shown here is derived from an EMBL/GenBank/DDBJ whole genome shotgun (WGS) entry which is preliminary data.</text>
</comment>
<proteinExistence type="predicted"/>
<dbReference type="InterPro" id="IPR011055">
    <property type="entry name" value="Dup_hybrid_motif"/>
</dbReference>
<evidence type="ECO:0000313" key="5">
    <source>
        <dbReference type="EMBL" id="NBL65381.1"/>
    </source>
</evidence>
<dbReference type="Proteomes" id="UP000798602">
    <property type="component" value="Unassembled WGS sequence"/>
</dbReference>
<evidence type="ECO:0000256" key="2">
    <source>
        <dbReference type="SAM" id="Coils"/>
    </source>
</evidence>
<name>A0ABW9ZB80_9FLAO</name>
<dbReference type="CDD" id="cd12797">
    <property type="entry name" value="M23_peptidase"/>
    <property type="match status" value="1"/>
</dbReference>
<dbReference type="PANTHER" id="PTHR21666:SF289">
    <property type="entry name" value="L-ALA--D-GLU ENDOPEPTIDASE"/>
    <property type="match status" value="1"/>
</dbReference>
<dbReference type="Pfam" id="PF01551">
    <property type="entry name" value="Peptidase_M23"/>
    <property type="match status" value="1"/>
</dbReference>
<gene>
    <name evidence="5" type="ORF">GV828_09245</name>
</gene>
<keyword evidence="2" id="KW-0175">Coiled coil</keyword>
<dbReference type="SUPFAM" id="SSF51261">
    <property type="entry name" value="Duplicated hybrid motif"/>
    <property type="match status" value="1"/>
</dbReference>
<dbReference type="Gene3D" id="2.70.70.10">
    <property type="entry name" value="Glucose Permease (Domain IIA)"/>
    <property type="match status" value="1"/>
</dbReference>
<accession>A0ABW9ZB80</accession>
<evidence type="ECO:0000259" key="4">
    <source>
        <dbReference type="Pfam" id="PF01551"/>
    </source>
</evidence>
<feature type="coiled-coil region" evidence="2">
    <location>
        <begin position="169"/>
        <end position="238"/>
    </location>
</feature>
<dbReference type="InterPro" id="IPR016047">
    <property type="entry name" value="M23ase_b-sheet_dom"/>
</dbReference>
<evidence type="ECO:0000256" key="3">
    <source>
        <dbReference type="SAM" id="SignalP"/>
    </source>
</evidence>
<dbReference type="InterPro" id="IPR050570">
    <property type="entry name" value="Cell_wall_metabolism_enzyme"/>
</dbReference>
<feature type="coiled-coil region" evidence="2">
    <location>
        <begin position="24"/>
        <end position="51"/>
    </location>
</feature>
<feature type="domain" description="M23ase beta-sheet core" evidence="4">
    <location>
        <begin position="321"/>
        <end position="410"/>
    </location>
</feature>
<keyword evidence="6" id="KW-1185">Reference proteome</keyword>
<feature type="signal peptide" evidence="3">
    <location>
        <begin position="1"/>
        <end position="19"/>
    </location>
</feature>
<keyword evidence="1 3" id="KW-0732">Signal</keyword>
<protein>
    <submittedName>
        <fullName evidence="5">Peptidoglycan DD-metalloendopeptidase family protein</fullName>
    </submittedName>
</protein>
<dbReference type="Gene3D" id="6.10.250.3150">
    <property type="match status" value="1"/>
</dbReference>
<dbReference type="RefSeq" id="WP_166537206.1">
    <property type="nucleotide sequence ID" value="NZ_JAABLM010000010.1"/>
</dbReference>
<feature type="chain" id="PRO_5046756842" evidence="3">
    <location>
        <begin position="20"/>
        <end position="416"/>
    </location>
</feature>
<sequence length="416" mass="46710">MQKIILTLVLLLSTSLAWSQSDAQRKLEERKAQLQKEIAAARAALNSEKKKEKSVMTQIVQQSAKIKLQEKLIATTEKQARLLGDDIYTNQLKINALKKELEVLKADYAKMIVKSYKSRSEQSRAMFILSSENFLQAYKRAQYMKQYANYRKNQGEEIKVKSAELAGFNEKLSAQKKEKQKVIVENEKEKQELEKAKTEQEKVMQSIKKDVKKYTAEINKKQKEAKEADRQIQKMIREAIAEANRKAAAAAKKANPKATAAETKAIENSSKIVLTPEGKIVSNNFKANRGKLSWPVSKGFISLKYGDQPHPLQKSLIVHCSGVEISTEAGESARAVFEGEVTKVHVISGNMIVVYVQHGEFFTVYQNLSSVNVSAGTKVSRLQPIGKIATRGGATTLKFMIMQNADLLNPESWISR</sequence>